<dbReference type="PANTHER" id="PTHR45947:SF3">
    <property type="entry name" value="SULFOQUINOVOSYL TRANSFERASE SQD2"/>
    <property type="match status" value="1"/>
</dbReference>
<evidence type="ECO:0000313" key="3">
    <source>
        <dbReference type="Proteomes" id="UP000184368"/>
    </source>
</evidence>
<dbReference type="InterPro" id="IPR050194">
    <property type="entry name" value="Glycosyltransferase_grp1"/>
</dbReference>
<keyword evidence="3" id="KW-1185">Reference proteome</keyword>
<dbReference type="InterPro" id="IPR028098">
    <property type="entry name" value="Glyco_trans_4-like_N"/>
</dbReference>
<evidence type="ECO:0000259" key="1">
    <source>
        <dbReference type="Pfam" id="PF13439"/>
    </source>
</evidence>
<dbReference type="Gene3D" id="3.40.50.2000">
    <property type="entry name" value="Glycogen Phosphorylase B"/>
    <property type="match status" value="2"/>
</dbReference>
<protein>
    <submittedName>
        <fullName evidence="2">Glycosyltransferase involved in cell wall bisynthesis</fullName>
    </submittedName>
</protein>
<dbReference type="Pfam" id="PF13439">
    <property type="entry name" value="Glyco_transf_4"/>
    <property type="match status" value="1"/>
</dbReference>
<organism evidence="2 3">
    <name type="scientific">Cnuella takakiae</name>
    <dbReference type="NCBI Taxonomy" id="1302690"/>
    <lineage>
        <taxon>Bacteria</taxon>
        <taxon>Pseudomonadati</taxon>
        <taxon>Bacteroidota</taxon>
        <taxon>Chitinophagia</taxon>
        <taxon>Chitinophagales</taxon>
        <taxon>Chitinophagaceae</taxon>
        <taxon>Cnuella</taxon>
    </lineage>
</organism>
<dbReference type="Pfam" id="PF13692">
    <property type="entry name" value="Glyco_trans_1_4"/>
    <property type="match status" value="1"/>
</dbReference>
<dbReference type="SUPFAM" id="SSF53756">
    <property type="entry name" value="UDP-Glycosyltransferase/glycogen phosphorylase"/>
    <property type="match status" value="1"/>
</dbReference>
<reference evidence="2 3" key="1">
    <citation type="submission" date="2016-11" db="EMBL/GenBank/DDBJ databases">
        <authorList>
            <person name="Jaros S."/>
            <person name="Januszkiewicz K."/>
            <person name="Wedrychowicz H."/>
        </authorList>
    </citation>
    <scope>NUCLEOTIDE SEQUENCE [LARGE SCALE GENOMIC DNA]</scope>
    <source>
        <strain evidence="2 3">DSM 26897</strain>
    </source>
</reference>
<dbReference type="EMBL" id="FQUO01000011">
    <property type="protein sequence ID" value="SHF69691.1"/>
    <property type="molecule type" value="Genomic_DNA"/>
</dbReference>
<dbReference type="Proteomes" id="UP000184368">
    <property type="component" value="Unassembled WGS sequence"/>
</dbReference>
<dbReference type="GO" id="GO:0016757">
    <property type="term" value="F:glycosyltransferase activity"/>
    <property type="evidence" value="ECO:0007669"/>
    <property type="project" value="TreeGrafter"/>
</dbReference>
<keyword evidence="2" id="KW-0808">Transferase</keyword>
<sequence>MFIKRGHDDTVSNDNVDDSKRLRLLQVITNLGPGGAQRAFYDHCKSFAHHYNVEQVVFNQFEQSDLYGSVQVCHSLDVGGGGSVLVKLYNLLRRSFKLSHLAQRRNADLIISHMDGANWVNVLALTFCPKVLVVHGTLLRDERINGLYQWLRRRFIFPFLYNCADITVAVSDGIMAELKQCGVRNVQSIPNFFDVAHIIKRAGEPLPEAYDELLTRYPVLVTSGRFSEQKKQQFLIKVFSAVKLRVPGIKLVLLGDGELRVRLLQTATNEGLSCYCEWGPGPFSTHYDVYFPGYVANPFSFLSRSRLFLFPSGWEGFPLALCEAMICGVPVLSADCPSGPRQILAPETINLHYNLAVAEATPNGVLLPMYNQEGAITIWRDAVVAALNNSESIRQMAANAFLRVQAFDKEQVLKKWFAIIESFLPQKEQL</sequence>
<dbReference type="STRING" id="1302690.BUE76_19905"/>
<dbReference type="OrthoDB" id="9811239at2"/>
<dbReference type="PANTHER" id="PTHR45947">
    <property type="entry name" value="SULFOQUINOVOSYL TRANSFERASE SQD2"/>
    <property type="match status" value="1"/>
</dbReference>
<feature type="domain" description="Glycosyltransferase subfamily 4-like N-terminal" evidence="1">
    <location>
        <begin position="34"/>
        <end position="196"/>
    </location>
</feature>
<dbReference type="CDD" id="cd03811">
    <property type="entry name" value="GT4_GT28_WabH-like"/>
    <property type="match status" value="1"/>
</dbReference>
<accession>A0A1M5DS68</accession>
<evidence type="ECO:0000313" key="2">
    <source>
        <dbReference type="EMBL" id="SHF69691.1"/>
    </source>
</evidence>
<proteinExistence type="predicted"/>
<name>A0A1M5DS68_9BACT</name>
<dbReference type="AlphaFoldDB" id="A0A1M5DS68"/>
<dbReference type="RefSeq" id="WP_073044565.1">
    <property type="nucleotide sequence ID" value="NZ_FQUO01000011.1"/>
</dbReference>
<gene>
    <name evidence="2" type="ORF">SAMN05444008_11159</name>
</gene>